<feature type="region of interest" description="Disordered" evidence="2">
    <location>
        <begin position="1"/>
        <end position="36"/>
    </location>
</feature>
<organism evidence="5 6">
    <name type="scientific">Conyzicola nivalis</name>
    <dbReference type="NCBI Taxonomy" id="1477021"/>
    <lineage>
        <taxon>Bacteria</taxon>
        <taxon>Bacillati</taxon>
        <taxon>Actinomycetota</taxon>
        <taxon>Actinomycetes</taxon>
        <taxon>Micrococcales</taxon>
        <taxon>Microbacteriaceae</taxon>
        <taxon>Conyzicola</taxon>
    </lineage>
</organism>
<keyword evidence="3" id="KW-0812">Transmembrane</keyword>
<protein>
    <recommendedName>
        <fullName evidence="4">DUF4349 domain-containing protein</fullName>
    </recommendedName>
</protein>
<comment type="caution">
    <text evidence="5">The sequence shown here is derived from an EMBL/GenBank/DDBJ whole genome shotgun (WGS) entry which is preliminary data.</text>
</comment>
<reference evidence="5" key="2">
    <citation type="submission" date="2020-09" db="EMBL/GenBank/DDBJ databases">
        <authorList>
            <person name="Sun Q."/>
            <person name="Zhou Y."/>
        </authorList>
    </citation>
    <scope>NUCLEOTIDE SEQUENCE</scope>
    <source>
        <strain evidence="5">CGMCC 1.12813</strain>
    </source>
</reference>
<dbReference type="AlphaFoldDB" id="A0A916SRZ9"/>
<feature type="compositionally biased region" description="Polar residues" evidence="2">
    <location>
        <begin position="1"/>
        <end position="30"/>
    </location>
</feature>
<evidence type="ECO:0000313" key="6">
    <source>
        <dbReference type="Proteomes" id="UP000606922"/>
    </source>
</evidence>
<reference evidence="5" key="1">
    <citation type="journal article" date="2014" name="Int. J. Syst. Evol. Microbiol.">
        <title>Complete genome sequence of Corynebacterium casei LMG S-19264T (=DSM 44701T), isolated from a smear-ripened cheese.</title>
        <authorList>
            <consortium name="US DOE Joint Genome Institute (JGI-PGF)"/>
            <person name="Walter F."/>
            <person name="Albersmeier A."/>
            <person name="Kalinowski J."/>
            <person name="Ruckert C."/>
        </authorList>
    </citation>
    <scope>NUCLEOTIDE SEQUENCE</scope>
    <source>
        <strain evidence="5">CGMCC 1.12813</strain>
    </source>
</reference>
<feature type="domain" description="DUF4349" evidence="4">
    <location>
        <begin position="51"/>
        <end position="257"/>
    </location>
</feature>
<feature type="coiled-coil region" evidence="1">
    <location>
        <begin position="138"/>
        <end position="195"/>
    </location>
</feature>
<dbReference type="Proteomes" id="UP000606922">
    <property type="component" value="Unassembled WGS sequence"/>
</dbReference>
<keyword evidence="1" id="KW-0175">Coiled coil</keyword>
<evidence type="ECO:0000256" key="3">
    <source>
        <dbReference type="SAM" id="Phobius"/>
    </source>
</evidence>
<keyword evidence="3" id="KW-1133">Transmembrane helix</keyword>
<dbReference type="EMBL" id="BMGB01000002">
    <property type="protein sequence ID" value="GGB14071.1"/>
    <property type="molecule type" value="Genomic_DNA"/>
</dbReference>
<proteinExistence type="predicted"/>
<accession>A0A916SRZ9</accession>
<evidence type="ECO:0000259" key="4">
    <source>
        <dbReference type="Pfam" id="PF14257"/>
    </source>
</evidence>
<keyword evidence="6" id="KW-1185">Reference proteome</keyword>
<evidence type="ECO:0000256" key="2">
    <source>
        <dbReference type="SAM" id="MobiDB-lite"/>
    </source>
</evidence>
<gene>
    <name evidence="5" type="ORF">GCM10010979_30700</name>
</gene>
<sequence length="276" mass="28324">MSLAGCTTSASDQSAPAVSEPGLSQPSVPGTSEEARVTDATAGQLLADDTRSVVTTGTVTVTADDPIAAASEAVRIVETAGGRVDARTENAPTENDNGSATLSLRIPSDSLGATLDGLKALGDAEHVAINAVDVTAQAQDLDARISALRASVDRLTALLATATDTKVLIDLETAISERQGNLESMEAQRRSLADQVDLSTIELSLISVTDAPLAQPDTFWDGLVAGWAAFTGFVGFLLVALGVLVPWLALAGVAALIALVVIRRRRAARAEPVDAA</sequence>
<feature type="transmembrane region" description="Helical" evidence="3">
    <location>
        <begin position="233"/>
        <end position="262"/>
    </location>
</feature>
<evidence type="ECO:0000256" key="1">
    <source>
        <dbReference type="SAM" id="Coils"/>
    </source>
</evidence>
<keyword evidence="3" id="KW-0472">Membrane</keyword>
<dbReference type="Pfam" id="PF14257">
    <property type="entry name" value="DUF4349"/>
    <property type="match status" value="1"/>
</dbReference>
<evidence type="ECO:0000313" key="5">
    <source>
        <dbReference type="EMBL" id="GGB14071.1"/>
    </source>
</evidence>
<dbReference type="InterPro" id="IPR025645">
    <property type="entry name" value="DUF4349"/>
</dbReference>
<name>A0A916SRZ9_9MICO</name>